<feature type="transmembrane region" description="Helical" evidence="10">
    <location>
        <begin position="191"/>
        <end position="212"/>
    </location>
</feature>
<keyword evidence="1" id="KW-1003">Cell membrane</keyword>
<evidence type="ECO:0000256" key="10">
    <source>
        <dbReference type="SAM" id="Phobius"/>
    </source>
</evidence>
<protein>
    <submittedName>
        <fullName evidence="11">Glycerol-3-phosphate acyltransferase</fullName>
    </submittedName>
</protein>
<evidence type="ECO:0000256" key="8">
    <source>
        <dbReference type="ARBA" id="ARBA00023209"/>
    </source>
</evidence>
<evidence type="ECO:0000256" key="2">
    <source>
        <dbReference type="ARBA" id="ARBA00022516"/>
    </source>
</evidence>
<evidence type="ECO:0000256" key="3">
    <source>
        <dbReference type="ARBA" id="ARBA00022679"/>
    </source>
</evidence>
<comment type="caution">
    <text evidence="11">The sequence shown here is derived from an EMBL/GenBank/DDBJ whole genome shotgun (WGS) entry which is preliminary data.</text>
</comment>
<dbReference type="GO" id="GO:0005886">
    <property type="term" value="C:plasma membrane"/>
    <property type="evidence" value="ECO:0007669"/>
    <property type="project" value="InterPro"/>
</dbReference>
<sequence length="268" mass="27957">MRSCWLVKGPTRITTRCSLAIRGLESTAGLRAWSAGKKVAWVAVSELWILRCLGGIVIGYLCGLFLTADLVSRAVLHKSAFEAGDGNPGMANLGHELGPKYAALILVGDCGKVVVAAILTAYLTQSTWSTSAIWAGIGATLGHNYPVWHKFRGGKGVATTCATFILAWPFAGIISCLVGLGTVVFSGYLCWGAVAIPAAYGVCSVGFLAYLVSQGSALGPTSIMIVQVIGAAVLLALMVLAHYPAIKGIKEGATPVATLAKKLRAKHR</sequence>
<evidence type="ECO:0000256" key="4">
    <source>
        <dbReference type="ARBA" id="ARBA00022692"/>
    </source>
</evidence>
<dbReference type="EMBL" id="SRYE01000001">
    <property type="protein sequence ID" value="TGY63101.1"/>
    <property type="molecule type" value="Genomic_DNA"/>
</dbReference>
<dbReference type="OrthoDB" id="9777124at2"/>
<reference evidence="11 12" key="1">
    <citation type="submission" date="2019-04" db="EMBL/GenBank/DDBJ databases">
        <title>Microbes associate with the intestines of laboratory mice.</title>
        <authorList>
            <person name="Navarre W."/>
            <person name="Wong E."/>
            <person name="Huang K."/>
            <person name="Tropini C."/>
            <person name="Ng K."/>
            <person name="Yu B."/>
        </authorList>
    </citation>
    <scope>NUCLEOTIDE SEQUENCE [LARGE SCALE GENOMIC DNA]</scope>
    <source>
        <strain evidence="11 12">NM07_P-09</strain>
    </source>
</reference>
<evidence type="ECO:0000256" key="1">
    <source>
        <dbReference type="ARBA" id="ARBA00022475"/>
    </source>
</evidence>
<evidence type="ECO:0000313" key="12">
    <source>
        <dbReference type="Proteomes" id="UP000310263"/>
    </source>
</evidence>
<keyword evidence="2" id="KW-0444">Lipid biosynthesis</keyword>
<evidence type="ECO:0000256" key="7">
    <source>
        <dbReference type="ARBA" id="ARBA00023136"/>
    </source>
</evidence>
<dbReference type="SMART" id="SM01207">
    <property type="entry name" value="G3P_acyltransf"/>
    <property type="match status" value="1"/>
</dbReference>
<accession>A0A4S2F6Z0</accession>
<keyword evidence="4 10" id="KW-0812">Transmembrane</keyword>
<dbReference type="AlphaFoldDB" id="A0A4S2F6Z0"/>
<evidence type="ECO:0000256" key="5">
    <source>
        <dbReference type="ARBA" id="ARBA00022989"/>
    </source>
</evidence>
<dbReference type="PANTHER" id="PTHR30309">
    <property type="entry name" value="INNER MEMBRANE PROTEIN YGIH"/>
    <property type="match status" value="1"/>
</dbReference>
<keyword evidence="11" id="KW-0012">Acyltransferase</keyword>
<feature type="transmembrane region" description="Helical" evidence="10">
    <location>
        <begin position="224"/>
        <end position="246"/>
    </location>
</feature>
<dbReference type="InterPro" id="IPR003811">
    <property type="entry name" value="G3P_acylTferase_PlsY"/>
</dbReference>
<evidence type="ECO:0000256" key="9">
    <source>
        <dbReference type="ARBA" id="ARBA00023264"/>
    </source>
</evidence>
<keyword evidence="7 10" id="KW-0472">Membrane</keyword>
<dbReference type="GO" id="GO:0043772">
    <property type="term" value="F:acyl-phosphate glycerol-3-phosphate acyltransferase activity"/>
    <property type="evidence" value="ECO:0007669"/>
    <property type="project" value="InterPro"/>
</dbReference>
<dbReference type="GO" id="GO:0008654">
    <property type="term" value="P:phospholipid biosynthetic process"/>
    <property type="evidence" value="ECO:0007669"/>
    <property type="project" value="UniProtKB-KW"/>
</dbReference>
<keyword evidence="8" id="KW-0594">Phospholipid biosynthesis</keyword>
<dbReference type="PANTHER" id="PTHR30309:SF0">
    <property type="entry name" value="GLYCEROL-3-PHOSPHATE ACYLTRANSFERASE-RELATED"/>
    <property type="match status" value="1"/>
</dbReference>
<feature type="transmembrane region" description="Helical" evidence="10">
    <location>
        <begin position="157"/>
        <end position="185"/>
    </location>
</feature>
<keyword evidence="12" id="KW-1185">Reference proteome</keyword>
<evidence type="ECO:0000256" key="6">
    <source>
        <dbReference type="ARBA" id="ARBA00023098"/>
    </source>
</evidence>
<keyword evidence="9" id="KW-1208">Phospholipid metabolism</keyword>
<proteinExistence type="predicted"/>
<dbReference type="Proteomes" id="UP000310263">
    <property type="component" value="Unassembled WGS sequence"/>
</dbReference>
<feature type="transmembrane region" description="Helical" evidence="10">
    <location>
        <begin position="128"/>
        <end position="145"/>
    </location>
</feature>
<keyword evidence="3" id="KW-0808">Transferase</keyword>
<keyword evidence="5 10" id="KW-1133">Transmembrane helix</keyword>
<feature type="transmembrane region" description="Helical" evidence="10">
    <location>
        <begin position="48"/>
        <end position="68"/>
    </location>
</feature>
<evidence type="ECO:0000313" key="11">
    <source>
        <dbReference type="EMBL" id="TGY63101.1"/>
    </source>
</evidence>
<feature type="transmembrane region" description="Helical" evidence="10">
    <location>
        <begin position="101"/>
        <end position="122"/>
    </location>
</feature>
<organism evidence="11 12">
    <name type="scientific">Muricaecibacterium torontonense</name>
    <dbReference type="NCBI Taxonomy" id="3032871"/>
    <lineage>
        <taxon>Bacteria</taxon>
        <taxon>Bacillati</taxon>
        <taxon>Actinomycetota</taxon>
        <taxon>Coriobacteriia</taxon>
        <taxon>Coriobacteriales</taxon>
        <taxon>Atopobiaceae</taxon>
        <taxon>Muricaecibacterium</taxon>
    </lineage>
</organism>
<gene>
    <name evidence="11" type="ORF">E5334_00855</name>
</gene>
<name>A0A4S2F6Z0_9ACTN</name>
<dbReference type="Pfam" id="PF02660">
    <property type="entry name" value="G3P_acyltransf"/>
    <property type="match status" value="1"/>
</dbReference>
<keyword evidence="6" id="KW-0443">Lipid metabolism</keyword>